<evidence type="ECO:0000313" key="1">
    <source>
        <dbReference type="EMBL" id="KAK8844256.1"/>
    </source>
</evidence>
<reference evidence="1 2" key="1">
    <citation type="submission" date="2024-04" db="EMBL/GenBank/DDBJ databases">
        <title>Tritrichomonas musculus Genome.</title>
        <authorList>
            <person name="Alves-Ferreira E."/>
            <person name="Grigg M."/>
            <person name="Lorenzi H."/>
            <person name="Galac M."/>
        </authorList>
    </citation>
    <scope>NUCLEOTIDE SEQUENCE [LARGE SCALE GENOMIC DNA]</scope>
    <source>
        <strain evidence="1 2">EAF2021</strain>
    </source>
</reference>
<evidence type="ECO:0000313" key="2">
    <source>
        <dbReference type="Proteomes" id="UP001470230"/>
    </source>
</evidence>
<proteinExistence type="predicted"/>
<sequence>MFPAYLWERVWYDRVCIEMNIDKVIDTDPPNRQPSEKLKELMDQYRENEKNYNSNINHLIYLSNLNGWWKKKTKHQKYLMSMIKEQRIKKRSLLYLLEKELQNDILWNK</sequence>
<dbReference type="Proteomes" id="UP001470230">
    <property type="component" value="Unassembled WGS sequence"/>
</dbReference>
<organism evidence="1 2">
    <name type="scientific">Tritrichomonas musculus</name>
    <dbReference type="NCBI Taxonomy" id="1915356"/>
    <lineage>
        <taxon>Eukaryota</taxon>
        <taxon>Metamonada</taxon>
        <taxon>Parabasalia</taxon>
        <taxon>Tritrichomonadida</taxon>
        <taxon>Tritrichomonadidae</taxon>
        <taxon>Tritrichomonas</taxon>
    </lineage>
</organism>
<dbReference type="EMBL" id="JAPFFF010000033">
    <property type="protein sequence ID" value="KAK8844256.1"/>
    <property type="molecule type" value="Genomic_DNA"/>
</dbReference>
<protein>
    <submittedName>
        <fullName evidence="1">Uncharacterized protein</fullName>
    </submittedName>
</protein>
<keyword evidence="2" id="KW-1185">Reference proteome</keyword>
<name>A0ABR2HC20_9EUKA</name>
<accession>A0ABR2HC20</accession>
<comment type="caution">
    <text evidence="1">The sequence shown here is derived from an EMBL/GenBank/DDBJ whole genome shotgun (WGS) entry which is preliminary data.</text>
</comment>
<gene>
    <name evidence="1" type="ORF">M9Y10_024467</name>
</gene>